<dbReference type="EMBL" id="CAJQZP010000080">
    <property type="protein sequence ID" value="CAG4936757.1"/>
    <property type="molecule type" value="Genomic_DNA"/>
</dbReference>
<gene>
    <name evidence="2" type="ORF">PAPOLLO_LOCUS1271</name>
</gene>
<evidence type="ECO:0000313" key="3">
    <source>
        <dbReference type="Proteomes" id="UP000691718"/>
    </source>
</evidence>
<sequence>MDYSSDDSMDDPDFCPSTEDDDVQVNQIVEMKLGIHQLHQEECQHFQRISYLHCQIYRDEELHDQEQCHQMI</sequence>
<evidence type="ECO:0000256" key="1">
    <source>
        <dbReference type="SAM" id="MobiDB-lite"/>
    </source>
</evidence>
<dbReference type="Proteomes" id="UP000691718">
    <property type="component" value="Unassembled WGS sequence"/>
</dbReference>
<protein>
    <submittedName>
        <fullName evidence="2">(apollo) hypothetical protein</fullName>
    </submittedName>
</protein>
<feature type="region of interest" description="Disordered" evidence="1">
    <location>
        <begin position="1"/>
        <end position="21"/>
    </location>
</feature>
<dbReference type="AlphaFoldDB" id="A0A8S3W2I4"/>
<comment type="caution">
    <text evidence="2">The sequence shown here is derived from an EMBL/GenBank/DDBJ whole genome shotgun (WGS) entry which is preliminary data.</text>
</comment>
<evidence type="ECO:0000313" key="2">
    <source>
        <dbReference type="EMBL" id="CAG4936757.1"/>
    </source>
</evidence>
<accession>A0A8S3W2I4</accession>
<proteinExistence type="predicted"/>
<organism evidence="2 3">
    <name type="scientific">Parnassius apollo</name>
    <name type="common">Apollo butterfly</name>
    <name type="synonym">Papilio apollo</name>
    <dbReference type="NCBI Taxonomy" id="110799"/>
    <lineage>
        <taxon>Eukaryota</taxon>
        <taxon>Metazoa</taxon>
        <taxon>Ecdysozoa</taxon>
        <taxon>Arthropoda</taxon>
        <taxon>Hexapoda</taxon>
        <taxon>Insecta</taxon>
        <taxon>Pterygota</taxon>
        <taxon>Neoptera</taxon>
        <taxon>Endopterygota</taxon>
        <taxon>Lepidoptera</taxon>
        <taxon>Glossata</taxon>
        <taxon>Ditrysia</taxon>
        <taxon>Papilionoidea</taxon>
        <taxon>Papilionidae</taxon>
        <taxon>Parnassiinae</taxon>
        <taxon>Parnassini</taxon>
        <taxon>Parnassius</taxon>
        <taxon>Parnassius</taxon>
    </lineage>
</organism>
<name>A0A8S3W2I4_PARAO</name>
<keyword evidence="3" id="KW-1185">Reference proteome</keyword>
<reference evidence="2" key="1">
    <citation type="submission" date="2021-04" db="EMBL/GenBank/DDBJ databases">
        <authorList>
            <person name="Tunstrom K."/>
        </authorList>
    </citation>
    <scope>NUCLEOTIDE SEQUENCE</scope>
</reference>